<dbReference type="EMBL" id="CP001720">
    <property type="protein sequence ID" value="ACV64419.1"/>
    <property type="molecule type" value="Genomic_DNA"/>
</dbReference>
<reference evidence="1 2" key="1">
    <citation type="journal article" date="2009" name="Stand. Genomic Sci.">
        <title>Complete genome sequence of Desulfotomaculum acetoxidans type strain (5575).</title>
        <authorList>
            <person name="Spring S."/>
            <person name="Lapidus A."/>
            <person name="Schroder M."/>
            <person name="Gleim D."/>
            <person name="Sims D."/>
            <person name="Meincke L."/>
            <person name="Glavina Del Rio T."/>
            <person name="Tice H."/>
            <person name="Copeland A."/>
            <person name="Cheng J.F."/>
            <person name="Lucas S."/>
            <person name="Chen F."/>
            <person name="Nolan M."/>
            <person name="Bruce D."/>
            <person name="Goodwin L."/>
            <person name="Pitluck S."/>
            <person name="Ivanova N."/>
            <person name="Mavromatis K."/>
            <person name="Mikhailova N."/>
            <person name="Pati A."/>
            <person name="Chen A."/>
            <person name="Palaniappan K."/>
            <person name="Land M."/>
            <person name="Hauser L."/>
            <person name="Chang Y.J."/>
            <person name="Jeffries C.D."/>
            <person name="Chain P."/>
            <person name="Saunders E."/>
            <person name="Brettin T."/>
            <person name="Detter J.C."/>
            <person name="Goker M."/>
            <person name="Bristow J."/>
            <person name="Eisen J.A."/>
            <person name="Markowitz V."/>
            <person name="Hugenholtz P."/>
            <person name="Kyrpides N.C."/>
            <person name="Klenk H.P."/>
            <person name="Han C."/>
        </authorList>
    </citation>
    <scope>NUCLEOTIDE SEQUENCE [LARGE SCALE GENOMIC DNA]</scope>
    <source>
        <strain evidence="2">ATCC 49208 / DSM 771 / VKM B-1644</strain>
    </source>
</reference>
<protein>
    <submittedName>
        <fullName evidence="1">Uncharacterized protein</fullName>
    </submittedName>
</protein>
<evidence type="ECO:0000313" key="2">
    <source>
        <dbReference type="Proteomes" id="UP000002217"/>
    </source>
</evidence>
<sequence length="213" mass="25066">MTIKEYALDTAKNFSNKFVQGITPFAKIPIESMMGKKIFPNIYKPQTIRDRWLNVFQGLSLDDEYKLFAGLPSRPYYESFGDLLYYNTDPKQIAYYATLDMKDNFRRKMLGKGSGSGESIKTDYLYNFKLAVRYKDNEAMKYYLNEYAQENGTVKGLIQSFKMSHPLYGLNKEEQVQFIKYLNKDEVLDLKKALVYYEETYGDTIRKLETMKR</sequence>
<dbReference type="RefSeq" id="WP_015759104.1">
    <property type="nucleotide sequence ID" value="NC_013216.1"/>
</dbReference>
<keyword evidence="2" id="KW-1185">Reference proteome</keyword>
<gene>
    <name evidence="1" type="ordered locus">Dtox_3711</name>
</gene>
<accession>C8VWQ5</accession>
<dbReference type="AlphaFoldDB" id="C8VWQ5"/>
<name>C8VWQ5_DESAS</name>
<dbReference type="Proteomes" id="UP000002217">
    <property type="component" value="Chromosome"/>
</dbReference>
<organism evidence="1 2">
    <name type="scientific">Desulfofarcimen acetoxidans (strain ATCC 49208 / DSM 771 / KCTC 5769 / VKM B-1644 / 5575)</name>
    <name type="common">Desulfotomaculum acetoxidans</name>
    <dbReference type="NCBI Taxonomy" id="485916"/>
    <lineage>
        <taxon>Bacteria</taxon>
        <taxon>Bacillati</taxon>
        <taxon>Bacillota</taxon>
        <taxon>Clostridia</taxon>
        <taxon>Eubacteriales</taxon>
        <taxon>Peptococcaceae</taxon>
        <taxon>Desulfofarcimen</taxon>
    </lineage>
</organism>
<dbReference type="KEGG" id="dae:Dtox_3711"/>
<dbReference type="HOGENOM" id="CLU_1292679_0_0_9"/>
<evidence type="ECO:0000313" key="1">
    <source>
        <dbReference type="EMBL" id="ACV64419.1"/>
    </source>
</evidence>
<proteinExistence type="predicted"/>